<keyword evidence="5" id="KW-0067">ATP-binding</keyword>
<feature type="domain" description="DNA2/NAM7 helicase-like C-terminal" evidence="7">
    <location>
        <begin position="83"/>
        <end position="283"/>
    </location>
</feature>
<dbReference type="GO" id="GO:0004386">
    <property type="term" value="F:helicase activity"/>
    <property type="evidence" value="ECO:0007669"/>
    <property type="project" value="UniProtKB-KW"/>
</dbReference>
<dbReference type="PANTHER" id="PTHR10887:SF495">
    <property type="entry name" value="HELICASE SENATAXIN ISOFORM X1-RELATED"/>
    <property type="match status" value="1"/>
</dbReference>
<dbReference type="STRING" id="78915.A0A4P9XFZ0"/>
<dbReference type="PANTHER" id="PTHR10887">
    <property type="entry name" value="DNA2/NAM7 HELICASE FAMILY"/>
    <property type="match status" value="1"/>
</dbReference>
<comment type="similarity">
    <text evidence="1">Belongs to the DNA2/NAM7 helicase family.</text>
</comment>
<reference evidence="9" key="1">
    <citation type="journal article" date="2018" name="Nat. Microbiol.">
        <title>Leveraging single-cell genomics to expand the fungal tree of life.</title>
        <authorList>
            <person name="Ahrendt S.R."/>
            <person name="Quandt C.A."/>
            <person name="Ciobanu D."/>
            <person name="Clum A."/>
            <person name="Salamov A."/>
            <person name="Andreopoulos B."/>
            <person name="Cheng J.F."/>
            <person name="Woyke T."/>
            <person name="Pelin A."/>
            <person name="Henrissat B."/>
            <person name="Reynolds N.K."/>
            <person name="Benny G.L."/>
            <person name="Smith M.E."/>
            <person name="James T.Y."/>
            <person name="Grigoriev I.V."/>
        </authorList>
    </citation>
    <scope>NUCLEOTIDE SEQUENCE [LARGE SCALE GENOMIC DNA]</scope>
    <source>
        <strain evidence="9">RSA 1356</strain>
    </source>
</reference>
<dbReference type="GO" id="GO:0006369">
    <property type="term" value="P:termination of RNA polymerase II transcription"/>
    <property type="evidence" value="ECO:0007669"/>
    <property type="project" value="TreeGrafter"/>
</dbReference>
<feature type="domain" description="DNA2/NAM7 helicase helicase" evidence="6">
    <location>
        <begin position="2"/>
        <end position="75"/>
    </location>
</feature>
<dbReference type="EMBL" id="KZ993699">
    <property type="protein sequence ID" value="RKP04478.1"/>
    <property type="molecule type" value="Genomic_DNA"/>
</dbReference>
<evidence type="ECO:0000313" key="9">
    <source>
        <dbReference type="Proteomes" id="UP000271241"/>
    </source>
</evidence>
<evidence type="ECO:0000259" key="6">
    <source>
        <dbReference type="Pfam" id="PF13086"/>
    </source>
</evidence>
<evidence type="ECO:0000259" key="7">
    <source>
        <dbReference type="Pfam" id="PF13087"/>
    </source>
</evidence>
<dbReference type="AlphaFoldDB" id="A0A4P9XFZ0"/>
<keyword evidence="2" id="KW-0547">Nucleotide-binding</keyword>
<evidence type="ECO:0000256" key="4">
    <source>
        <dbReference type="ARBA" id="ARBA00022806"/>
    </source>
</evidence>
<accession>A0A4P9XFZ0</accession>
<sequence length="308" mass="34918">RSVRRMLVEQADIVCATLSASGHDILASLRVRFTTVIVDEASQSVELSTLIPMQYGCRRCILVGDQNQLPPTVLSTHAADFNYARSLFERAQKVQPDAVDLLTIQYRMHPQISKFPSRLFYQGRIKDGPNMDERTAAPWHEHTVFGPFVFYNALRGQEQSVGGRSYANSREAEVAILIVEELCRRHPNIQASSIFANRIGIITPYKDQLRELRRRFMRRFGSSICDAIDFNTIDGFQGQEKDIIIFSCVRASAQQRVGFLADLRRMNVALTRAKSSLFVIGNANTLSANPHWRKLVDEATGRRCMHDV</sequence>
<dbReference type="Gene3D" id="3.40.50.300">
    <property type="entry name" value="P-loop containing nucleotide triphosphate hydrolases"/>
    <property type="match status" value="2"/>
</dbReference>
<evidence type="ECO:0000313" key="8">
    <source>
        <dbReference type="EMBL" id="RKP04478.1"/>
    </source>
</evidence>
<dbReference type="GO" id="GO:0005524">
    <property type="term" value="F:ATP binding"/>
    <property type="evidence" value="ECO:0007669"/>
    <property type="project" value="UniProtKB-KW"/>
</dbReference>
<dbReference type="GO" id="GO:0016604">
    <property type="term" value="C:nuclear body"/>
    <property type="evidence" value="ECO:0007669"/>
    <property type="project" value="TreeGrafter"/>
</dbReference>
<dbReference type="InterPro" id="IPR027417">
    <property type="entry name" value="P-loop_NTPase"/>
</dbReference>
<dbReference type="InterPro" id="IPR047187">
    <property type="entry name" value="SF1_C_Upf1"/>
</dbReference>
<dbReference type="SUPFAM" id="SSF52540">
    <property type="entry name" value="P-loop containing nucleoside triphosphate hydrolases"/>
    <property type="match status" value="1"/>
</dbReference>
<dbReference type="FunFam" id="3.40.50.300:FF:000326">
    <property type="entry name" value="P-loop containing nucleoside triphosphate hydrolase"/>
    <property type="match status" value="1"/>
</dbReference>
<proteinExistence type="inferred from homology"/>
<evidence type="ECO:0000256" key="3">
    <source>
        <dbReference type="ARBA" id="ARBA00022801"/>
    </source>
</evidence>
<dbReference type="Proteomes" id="UP000271241">
    <property type="component" value="Unassembled WGS sequence"/>
</dbReference>
<dbReference type="InterPro" id="IPR041679">
    <property type="entry name" value="DNA2/NAM7-like_C"/>
</dbReference>
<dbReference type="CDD" id="cd18808">
    <property type="entry name" value="SF1_C_Upf1"/>
    <property type="match status" value="1"/>
</dbReference>
<keyword evidence="9" id="KW-1185">Reference proteome</keyword>
<organism evidence="8 9">
    <name type="scientific">Thamnocephalis sphaerospora</name>
    <dbReference type="NCBI Taxonomy" id="78915"/>
    <lineage>
        <taxon>Eukaryota</taxon>
        <taxon>Fungi</taxon>
        <taxon>Fungi incertae sedis</taxon>
        <taxon>Zoopagomycota</taxon>
        <taxon>Zoopagomycotina</taxon>
        <taxon>Zoopagomycetes</taxon>
        <taxon>Zoopagales</taxon>
        <taxon>Sigmoideomycetaceae</taxon>
        <taxon>Thamnocephalis</taxon>
    </lineage>
</organism>
<evidence type="ECO:0000256" key="2">
    <source>
        <dbReference type="ARBA" id="ARBA00022741"/>
    </source>
</evidence>
<dbReference type="GO" id="GO:0005694">
    <property type="term" value="C:chromosome"/>
    <property type="evidence" value="ECO:0007669"/>
    <property type="project" value="UniProtKB-ARBA"/>
</dbReference>
<dbReference type="GO" id="GO:0016787">
    <property type="term" value="F:hydrolase activity"/>
    <property type="evidence" value="ECO:0007669"/>
    <property type="project" value="UniProtKB-KW"/>
</dbReference>
<gene>
    <name evidence="8" type="ORF">THASP1DRAFT_9167</name>
</gene>
<dbReference type="OrthoDB" id="6513042at2759"/>
<protein>
    <submittedName>
        <fullName evidence="8">AAA domain-containing protein</fullName>
    </submittedName>
</protein>
<feature type="non-terminal residue" evidence="8">
    <location>
        <position position="308"/>
    </location>
</feature>
<evidence type="ECO:0000256" key="5">
    <source>
        <dbReference type="ARBA" id="ARBA00022840"/>
    </source>
</evidence>
<name>A0A4P9XFZ0_9FUNG</name>
<feature type="non-terminal residue" evidence="8">
    <location>
        <position position="1"/>
    </location>
</feature>
<dbReference type="InterPro" id="IPR045055">
    <property type="entry name" value="DNA2/NAM7-like"/>
</dbReference>
<dbReference type="GO" id="GO:0001147">
    <property type="term" value="F:transcription termination site sequence-specific DNA binding"/>
    <property type="evidence" value="ECO:0007669"/>
    <property type="project" value="TreeGrafter"/>
</dbReference>
<keyword evidence="4" id="KW-0347">Helicase</keyword>
<keyword evidence="3" id="KW-0378">Hydrolase</keyword>
<dbReference type="InterPro" id="IPR041677">
    <property type="entry name" value="DNA2/NAM7_AAA_11"/>
</dbReference>
<dbReference type="Pfam" id="PF13087">
    <property type="entry name" value="AAA_12"/>
    <property type="match status" value="1"/>
</dbReference>
<dbReference type="Pfam" id="PF13086">
    <property type="entry name" value="AAA_11"/>
    <property type="match status" value="1"/>
</dbReference>
<evidence type="ECO:0000256" key="1">
    <source>
        <dbReference type="ARBA" id="ARBA00007913"/>
    </source>
</evidence>